<feature type="chain" id="PRO_5043769596" evidence="7">
    <location>
        <begin position="24"/>
        <end position="2862"/>
    </location>
</feature>
<dbReference type="EnsemblMetazoa" id="PPA23959.1">
    <property type="protein sequence ID" value="PPA23959.1"/>
    <property type="gene ID" value="WBGene00113513"/>
</dbReference>
<dbReference type="GO" id="GO:0030424">
    <property type="term" value="C:axon"/>
    <property type="evidence" value="ECO:0007669"/>
    <property type="project" value="EnsemblMetazoa"/>
</dbReference>
<feature type="compositionally biased region" description="Basic and acidic residues" evidence="5">
    <location>
        <begin position="1536"/>
        <end position="1553"/>
    </location>
</feature>
<evidence type="ECO:0000256" key="6">
    <source>
        <dbReference type="SAM" id="Phobius"/>
    </source>
</evidence>
<evidence type="ECO:0000313" key="9">
    <source>
        <dbReference type="Proteomes" id="UP000005239"/>
    </source>
</evidence>
<dbReference type="SUPFAM" id="SSF50156">
    <property type="entry name" value="PDZ domain-like"/>
    <property type="match status" value="10"/>
</dbReference>
<dbReference type="InterPro" id="IPR001478">
    <property type="entry name" value="PDZ"/>
</dbReference>
<feature type="region of interest" description="Disordered" evidence="5">
    <location>
        <begin position="226"/>
        <end position="269"/>
    </location>
</feature>
<feature type="transmembrane region" description="Helical" evidence="6">
    <location>
        <begin position="2720"/>
        <end position="2740"/>
    </location>
</feature>
<feature type="region of interest" description="Disordered" evidence="5">
    <location>
        <begin position="2092"/>
        <end position="2118"/>
    </location>
</feature>
<feature type="region of interest" description="Disordered" evidence="5">
    <location>
        <begin position="1421"/>
        <end position="1597"/>
    </location>
</feature>
<organism evidence="8 9">
    <name type="scientific">Pristionchus pacificus</name>
    <name type="common">Parasitic nematode worm</name>
    <dbReference type="NCBI Taxonomy" id="54126"/>
    <lineage>
        <taxon>Eukaryota</taxon>
        <taxon>Metazoa</taxon>
        <taxon>Ecdysozoa</taxon>
        <taxon>Nematoda</taxon>
        <taxon>Chromadorea</taxon>
        <taxon>Rhabditida</taxon>
        <taxon>Rhabditina</taxon>
        <taxon>Diplogasteromorpha</taxon>
        <taxon>Diplogasteroidea</taxon>
        <taxon>Neodiplogasteridae</taxon>
        <taxon>Pristionchus</taxon>
    </lineage>
</organism>
<dbReference type="PANTHER" id="PTHR19964">
    <property type="entry name" value="MULTIPLE PDZ DOMAIN PROTEIN"/>
    <property type="match status" value="1"/>
</dbReference>
<feature type="compositionally biased region" description="Basic and acidic residues" evidence="5">
    <location>
        <begin position="1561"/>
        <end position="1571"/>
    </location>
</feature>
<name>A0A2A6CYD1_PRIPA</name>
<evidence type="ECO:0000256" key="1">
    <source>
        <dbReference type="ARBA" id="ARBA00004370"/>
    </source>
</evidence>
<feature type="signal peptide" evidence="7">
    <location>
        <begin position="1"/>
        <end position="23"/>
    </location>
</feature>
<dbReference type="PANTHER" id="PTHR19964:SF92">
    <property type="entry name" value="PATJ HOMOLOG"/>
    <property type="match status" value="1"/>
</dbReference>
<dbReference type="CDD" id="cd06671">
    <property type="entry name" value="PDZ7_MUPP1-PD6_PATJ-like"/>
    <property type="match status" value="1"/>
</dbReference>
<keyword evidence="7" id="KW-0732">Signal</keyword>
<dbReference type="OrthoDB" id="6022711at2759"/>
<feature type="transmembrane region" description="Helical" evidence="6">
    <location>
        <begin position="2632"/>
        <end position="2650"/>
    </location>
</feature>
<feature type="compositionally biased region" description="Low complexity" evidence="5">
    <location>
        <begin position="1913"/>
        <end position="1923"/>
    </location>
</feature>
<feature type="compositionally biased region" description="Polar residues" evidence="5">
    <location>
        <begin position="604"/>
        <end position="621"/>
    </location>
</feature>
<accession>A0A8R1YP46</accession>
<dbReference type="CDD" id="cd06674">
    <property type="entry name" value="PDZ11_MUPP1-PDZ9_PATJ-like"/>
    <property type="match status" value="1"/>
</dbReference>
<accession>A0A2A6CYD1</accession>
<feature type="compositionally biased region" description="Pro residues" evidence="5">
    <location>
        <begin position="1424"/>
        <end position="1443"/>
    </location>
</feature>
<keyword evidence="9" id="KW-1185">Reference proteome</keyword>
<evidence type="ECO:0000256" key="3">
    <source>
        <dbReference type="ARBA" id="ARBA00022737"/>
    </source>
</evidence>
<evidence type="ECO:0000256" key="4">
    <source>
        <dbReference type="ARBA" id="ARBA00023136"/>
    </source>
</evidence>
<feature type="compositionally biased region" description="Acidic residues" evidence="5">
    <location>
        <begin position="1510"/>
        <end position="1522"/>
    </location>
</feature>
<evidence type="ECO:0000313" key="8">
    <source>
        <dbReference type="EnsemblMetazoa" id="PPA23959.1"/>
    </source>
</evidence>
<feature type="transmembrane region" description="Helical" evidence="6">
    <location>
        <begin position="2671"/>
        <end position="2691"/>
    </location>
</feature>
<feature type="region of interest" description="Disordered" evidence="5">
    <location>
        <begin position="1643"/>
        <end position="1674"/>
    </location>
</feature>
<feature type="transmembrane region" description="Helical" evidence="6">
    <location>
        <begin position="2800"/>
        <end position="2825"/>
    </location>
</feature>
<evidence type="ECO:0000256" key="7">
    <source>
        <dbReference type="SAM" id="SignalP"/>
    </source>
</evidence>
<dbReference type="Gene3D" id="2.30.42.10">
    <property type="match status" value="9"/>
</dbReference>
<proteinExistence type="predicted"/>
<feature type="compositionally biased region" description="Pro residues" evidence="5">
    <location>
        <begin position="2097"/>
        <end position="2107"/>
    </location>
</feature>
<dbReference type="GO" id="GO:0032794">
    <property type="term" value="F:GTPase activating protein binding"/>
    <property type="evidence" value="ECO:0007669"/>
    <property type="project" value="EnsemblMetazoa"/>
</dbReference>
<feature type="compositionally biased region" description="Low complexity" evidence="5">
    <location>
        <begin position="529"/>
        <end position="555"/>
    </location>
</feature>
<dbReference type="InterPro" id="IPR036034">
    <property type="entry name" value="PDZ_sf"/>
</dbReference>
<feature type="transmembrane region" description="Helical" evidence="6">
    <location>
        <begin position="2571"/>
        <end position="2590"/>
    </location>
</feature>
<feature type="transmembrane region" description="Helical" evidence="6">
    <location>
        <begin position="2533"/>
        <end position="2559"/>
    </location>
</feature>
<dbReference type="InterPro" id="IPR051342">
    <property type="entry name" value="PDZ_scaffold"/>
</dbReference>
<feature type="region of interest" description="Disordered" evidence="5">
    <location>
        <begin position="527"/>
        <end position="668"/>
    </location>
</feature>
<feature type="compositionally biased region" description="Polar residues" evidence="5">
    <location>
        <begin position="557"/>
        <end position="566"/>
    </location>
</feature>
<feature type="region of interest" description="Disordered" evidence="5">
    <location>
        <begin position="1816"/>
        <end position="1945"/>
    </location>
</feature>
<keyword evidence="4 6" id="KW-0472">Membrane</keyword>
<keyword evidence="6" id="KW-1133">Transmembrane helix</keyword>
<feature type="compositionally biased region" description="Basic and acidic residues" evidence="5">
    <location>
        <begin position="1482"/>
        <end position="1509"/>
    </location>
</feature>
<sequence>MGGRSSCLLFLFCLFSLALPCMSEEEMGKVTSPFQVVPMQYYMNVNFSIQSAAGNQHLKGNTISLWMSHPWSEKLPDLVLSSIDFVEADNEEPKILMQCEQMLGFLDFRKSLYLTKAKTGSKLFQTAKCLILGYYDYDTPLNGTMCSLAILSRFRCSGSNFVSQLTLALFQISEKERTAQEGGGDGMSDIDEARVRKVLEELRKRNKNNEVAADIARLEALLDHPRKKVPPIPPPKPILHEPLRNEPSTSFEKKSSHSSNSTISHPHHIISRPPVEALRQALRGVLGPYITPNQKVVYVEVEDVSTWRPGIEEETRTTVDGQDHVFLKFKAPPLTAPRDHLRVRLSDCLLALIPSSCSSPPLLFTPLDRSIRCDRLYAVLEEGKKEDGEERRSVVLALLRTRKTMVLTSEHCQVEIVRLPMDDSGLGFGIVGGASTGVVIKTVLPGSPAAKDARLRPGDHILHVGSMSTQGLSSQQVATILRQQDRCVEMIVGRPINFSDRPPDTQTCWTMPTRAALNPQLLEESVTRAAATANGSTSKTTSTNSVNSGSTVAVSKSIEQSPTDSRSIGEGRRACEEIPASTSKDKPMSESQMDDDDLPPPPQHISSCGSTPTASSRQTVQEMPVPPSGPGRPTELAVQPHGEEVDTSAAAVPLSTETSQNGDNSPVGEIMSLRSLQEMALTVFCRENWSHLPYETVELELNRDPALGLGITVAGYEIGGIFVKSLVPRSAAEKCAKIRVHDLILEVNGCSLEHLSHADSVRALVRSGSLVRLRLIRFPTKSPQALCLKMLHQQETDTQVIDVQMSNPNLVEDWKRKLPDDVDIISVVIRPEKGDMTDGGLGIALEGTVDVIDGTQLHPHHYIESIRGGGPAAKAGILQAGDELLQVNHFPLYGESHVTVRQALTRAAQSGAPVTIIVARKAQIVNFFSPRIEQRSLPISYPLLAQGSTRIVKAKSEVCVTPASETTALLEQVSRRLRSRSLEPLTGLAVWNCVPLVVHLMKDSKGLGFSIVDYRDPIHPSESVIVVQSLVPGGIAQADGRIVPGDRLLFVNEHDLSNSTLERAVSVLKSAPMGRVRLGIAKPISVEQNRSIAHTPLFSRSERLLAARSSPRLSRRQEPTSLSQETVWIGAEQYRKLHPQGYFSSRSPSAHSERSLDATSDISMTSFSPCSTRSVSPACSPMRGSWAHDIIFLPTHLERTIKITKGPLALGLTVDAERERGINGCVVRSVCSKKAVGDYIVRVNTENTRNVTNSQGRAILKRANLVGASISVTYITGADAKLWRERFHRSEPSPAPISQLSPKVFPKFYRSPFLGGRKEVDISHVDATSQQSLLDSPLLMSEADIPNIPLDHSTHSNGGEEGFGRELHKEPSPKPHHLIDGCDLDFSINLDVLVDDLIEAALEDALHDFLISLHLSDWKGRPAESPPTTPPPLPESSPPPTPSRSPTNVEDQYSRASASPLKSFSSHRADSTGTLDEAQPESLREDSSIREETPVEEQRRESEEHRYEEPEPSEPEESGPEPEPEHAQPESSGEPTPRESPKKAESPVEETRTEQVVAVEQRTEETPRRSPEFGSPKRSLIRRDSEPNLGSPSSFHKTLVQEIIEDIQAERNSPKKVPRELPVAPVEFRQEIAEPELIQHKQEELKLSTSSESAPPPAPSSPISDQQPMRSPKSKFWGDIRSVTLERQPNRSFGISIVGGRVEVSHKGGLPGTGNTVSGIFIKSVLEHSPAGDSGAIHMGDRVNDIDLRDATHEEAVMAIKNAKNPVRFCLQSLHSFNPHATVRSSASTSTVGSIRIETGITGEITVVREEVSLLAHEQKRDSSQPPYESPVHPPKEVHIHKTSSNGSMPRKISEPLIVSDVSSSETKEEEEEEELQRVEVHQVDAPPPEERDEEDRREKCPSPPPPAPPMSVPTTSTTASSQSDRKRRMDDLGVEPTSAGFLPKAVDDEDEESRFGYTQAKLDRKYGYLAAEVIMMPLDKVPEAGLGISLAGTNDRKDPAIFVVAVKTACPLTIKVGDELLEVCGRVLLGQSHITASHTIRECAERGYMELVVLRRAIPLELPVLLEEPSMSPEDDNIETVVLPSDDVELKRELDPTPPPPPPFNSMPPAGDGVSAPETTLQSVENLRKKSFTGDKVPIDAGKETAIQIDKDGKGLGLSIVGGSDTVLGTVVIHEVYPDGAAAADGRLRPGDQVLEVNGTSLRGVSHEQAISLLRRTPPKVRLLVYRDANLQMSLLDPTQIYNMFELELTKRPGRGLGLSIVGRKNEPGVYVSEVVKGGAAEADGRLMTGDQILSINGEDCANSMQEEVAATLKTCVGKVAMKIGRWKISEATDRVHAAAAAAYGKESMPPMVKLPYPAPPNINATPISPAPQRVIITHTPPEGEISTEATSSSIATGLSPVAEEPSSGDQKSIGMEVSGSASDIELIPSLREDGSETLLIELKKCPDQQLGMGIGKRTRGILVTSLQPGSAAAEKLKVGDRILAVNALPVTDQLSAVTFVKSSGERLYLQREIIPEEIIEVIIISIFRMVLIMNIVFVIYGIPCVIIYLLTVISIVSMRKQLSSSFVNIYVWTAAINLLTYTNAWMTLRLSTEKWFYFYYRFANETGFLSLANTYQYLRRNVLSSVCHQFFLIYLYYAQSINTFLLTLDRFFAIAATNYHGIWRRYYPLVGLLVYALTLTLSFCIGQYYNSNYIAAFVYKNATDSFGFVTRDTAKNTTVGQVVFGALIIAICSVLNNFMESIETHENYGFASHIMNHQDHQDRSFFFISLCIFIAQSLNIIILILVFIFFFVSFNLGVYMFIITIMIYTSDVFSLGPGIYTILVPGPIRRRFVSMITCGFSTRRAHTEPAHTDHTTLFSL</sequence>
<feature type="compositionally biased region" description="Polar residues" evidence="5">
    <location>
        <begin position="655"/>
        <end position="664"/>
    </location>
</feature>
<reference evidence="9" key="1">
    <citation type="journal article" date="2008" name="Nat. Genet.">
        <title>The Pristionchus pacificus genome provides a unique perspective on nematode lifestyle and parasitism.</title>
        <authorList>
            <person name="Dieterich C."/>
            <person name="Clifton S.W."/>
            <person name="Schuster L.N."/>
            <person name="Chinwalla A."/>
            <person name="Delehaunty K."/>
            <person name="Dinkelacker I."/>
            <person name="Fulton L."/>
            <person name="Fulton R."/>
            <person name="Godfrey J."/>
            <person name="Minx P."/>
            <person name="Mitreva M."/>
            <person name="Roeseler W."/>
            <person name="Tian H."/>
            <person name="Witte H."/>
            <person name="Yang S.P."/>
            <person name="Wilson R.K."/>
            <person name="Sommer R.J."/>
        </authorList>
    </citation>
    <scope>NUCLEOTIDE SEQUENCE [LARGE SCALE GENOMIC DNA]</scope>
    <source>
        <strain evidence="9">PS312</strain>
    </source>
</reference>
<dbReference type="GO" id="GO:0016020">
    <property type="term" value="C:membrane"/>
    <property type="evidence" value="ECO:0007669"/>
    <property type="project" value="UniProtKB-SubCell"/>
</dbReference>
<reference evidence="8" key="2">
    <citation type="submission" date="2022-06" db="UniProtKB">
        <authorList>
            <consortium name="EnsemblMetazoa"/>
        </authorList>
    </citation>
    <scope>IDENTIFICATION</scope>
    <source>
        <strain evidence="8">PS312</strain>
    </source>
</reference>
<dbReference type="SMART" id="SM00228">
    <property type="entry name" value="PDZ"/>
    <property type="match status" value="10"/>
</dbReference>
<keyword evidence="6" id="KW-0812">Transmembrane</keyword>
<dbReference type="CDD" id="cd06673">
    <property type="entry name" value="PDZ10_MUPP1-PDZ8_PATJ-like"/>
    <property type="match status" value="1"/>
</dbReference>
<feature type="compositionally biased region" description="Polar residues" evidence="5">
    <location>
        <begin position="1448"/>
        <end position="1474"/>
    </location>
</feature>
<dbReference type="FunFam" id="2.30.42.10:FF:000038">
    <property type="entry name" value="Multiple PDZ domain protein isoform X1"/>
    <property type="match status" value="1"/>
</dbReference>
<feature type="compositionally biased region" description="Basic and acidic residues" evidence="5">
    <location>
        <begin position="1362"/>
        <end position="1376"/>
    </location>
</feature>
<feature type="transmembrane region" description="Helical" evidence="6">
    <location>
        <begin position="2767"/>
        <end position="2794"/>
    </location>
</feature>
<dbReference type="Proteomes" id="UP000005239">
    <property type="component" value="Unassembled WGS sequence"/>
</dbReference>
<feature type="compositionally biased region" description="Basic and acidic residues" evidence="5">
    <location>
        <begin position="567"/>
        <end position="576"/>
    </location>
</feature>
<feature type="compositionally biased region" description="Pro residues" evidence="5">
    <location>
        <begin position="1902"/>
        <end position="1912"/>
    </location>
</feature>
<gene>
    <name evidence="8" type="primary">WBGene00113513</name>
</gene>
<comment type="subcellular location">
    <subcellularLocation>
        <location evidence="1">Membrane</location>
    </subcellularLocation>
</comment>
<keyword evidence="3" id="KW-0677">Repeat</keyword>
<dbReference type="Pfam" id="PF00595">
    <property type="entry name" value="PDZ"/>
    <property type="match status" value="8"/>
</dbReference>
<protein>
    <submittedName>
        <fullName evidence="8">Mpz-1</fullName>
    </submittedName>
</protein>
<dbReference type="PROSITE" id="PS50106">
    <property type="entry name" value="PDZ"/>
    <property type="match status" value="9"/>
</dbReference>
<evidence type="ECO:0000256" key="2">
    <source>
        <dbReference type="ARBA" id="ARBA00022553"/>
    </source>
</evidence>
<dbReference type="CDD" id="cd06669">
    <property type="entry name" value="PDZ5_MUPP1-like"/>
    <property type="match status" value="1"/>
</dbReference>
<keyword evidence="2" id="KW-0597">Phosphoprotein</keyword>
<dbReference type="FunFam" id="2.30.42.10:FF:000070">
    <property type="entry name" value="Multiple PDZ domain protein"/>
    <property type="match status" value="1"/>
</dbReference>
<evidence type="ECO:0000256" key="5">
    <source>
        <dbReference type="SAM" id="MobiDB-lite"/>
    </source>
</evidence>
<feature type="region of interest" description="Disordered" evidence="5">
    <location>
        <begin position="1350"/>
        <end position="1376"/>
    </location>
</feature>